<dbReference type="PRINTS" id="PR00344">
    <property type="entry name" value="BCTRLSENSOR"/>
</dbReference>
<feature type="domain" description="PAS" evidence="14">
    <location>
        <begin position="210"/>
        <end position="284"/>
    </location>
</feature>
<dbReference type="Pfam" id="PF00072">
    <property type="entry name" value="Response_reg"/>
    <property type="match status" value="1"/>
</dbReference>
<dbReference type="PROSITE" id="PS50113">
    <property type="entry name" value="PAC"/>
    <property type="match status" value="2"/>
</dbReference>
<dbReference type="PROSITE" id="PS50112">
    <property type="entry name" value="PAS"/>
    <property type="match status" value="2"/>
</dbReference>
<feature type="transmembrane region" description="Helical" evidence="11">
    <location>
        <begin position="53"/>
        <end position="74"/>
    </location>
</feature>
<dbReference type="InterPro" id="IPR013767">
    <property type="entry name" value="PAS_fold"/>
</dbReference>
<dbReference type="Gene3D" id="1.10.287.130">
    <property type="match status" value="1"/>
</dbReference>
<evidence type="ECO:0000256" key="8">
    <source>
        <dbReference type="ARBA" id="ARBA00023012"/>
    </source>
</evidence>
<dbReference type="NCBIfam" id="TIGR00229">
    <property type="entry name" value="sensory_box"/>
    <property type="match status" value="2"/>
</dbReference>
<feature type="modified residue" description="4-aspartylphosphate" evidence="9">
    <location>
        <position position="635"/>
    </location>
</feature>
<dbReference type="PROSITE" id="PS50109">
    <property type="entry name" value="HIS_KIN"/>
    <property type="match status" value="1"/>
</dbReference>
<evidence type="ECO:0000313" key="16">
    <source>
        <dbReference type="EMBL" id="MCP1335551.1"/>
    </source>
</evidence>
<keyword evidence="5" id="KW-0547">Nucleotide-binding</keyword>
<feature type="domain" description="PAS" evidence="14">
    <location>
        <begin position="84"/>
        <end position="140"/>
    </location>
</feature>
<dbReference type="InterPro" id="IPR003594">
    <property type="entry name" value="HATPase_dom"/>
</dbReference>
<organism evidence="16 17">
    <name type="scientific">Futiania mangrovi</name>
    <dbReference type="NCBI Taxonomy" id="2959716"/>
    <lineage>
        <taxon>Bacteria</taxon>
        <taxon>Pseudomonadati</taxon>
        <taxon>Pseudomonadota</taxon>
        <taxon>Alphaproteobacteria</taxon>
        <taxon>Futianiales</taxon>
        <taxon>Futianiaceae</taxon>
        <taxon>Futiania</taxon>
    </lineage>
</organism>
<feature type="domain" description="PAC" evidence="15">
    <location>
        <begin position="284"/>
        <end position="336"/>
    </location>
</feature>
<dbReference type="SMART" id="SM00091">
    <property type="entry name" value="PAS"/>
    <property type="match status" value="2"/>
</dbReference>
<dbReference type="RefSeq" id="WP_269331492.1">
    <property type="nucleotide sequence ID" value="NZ_JAMZFT010000001.1"/>
</dbReference>
<evidence type="ECO:0000256" key="10">
    <source>
        <dbReference type="SAM" id="MobiDB-lite"/>
    </source>
</evidence>
<sequence length="697" mass="76345">MSLRIDGHDGLTGPPRWTPATVAAIYFTVSSAYILLSDLVLMPDEFQATGAWMIGVSKGLLFVVATTLLLHVLLSRRHAEIARRERFLSAILEGTDAAIFVVDSARRIVAANPSAERIFGHPRGALRGASTRILHVSDRSWEDFHHHGWPLLDAGRPFTCDYRMRRADGTEFLASINVSLVTFPDGQHMAVSILTDVTAERTREEELRRSQALLRQLVEHIDNVFWLSTPDTSKILYVSPAFEHIWGQETEALYGDPMAFTRAVHPEDRERVRSFVEHQPVRDQTVEYRIVRPGGEVRWIRDRSFRILDEGGTVYRCAGIAEDITEEKERQRQLLAAQKREALGQIAGGVAHDFNNMLLVIMGNLEAALDTEADPRRRTTLETALRAGERGAELAARLLAFGRADHLQPVPTDLADAIREAEAIVSRAVGARIRMEIRARHGLPLVEVDRGQFENAVLNLALNARDAMPKGGTLTFAVAAPGRGGGGAGEVHVSITDTGCGMDEDVLARAAEPFFTTKAGKGGSGLGLSSVQAFLRQCGGRMTLRSRPGEGTTVTLIFPAASGDAPGADGGSRPGRAGERRGARSVLVAEGDPLVAETIREMIERLGCRAVLARSAEGALSAIRGERDVDVVLADLQIPGRYDGRDLAHRLRDERPDLRIWLMTGQPESALPAPEVLPEGVRLLMKPLRRDTLQKIL</sequence>
<reference evidence="16" key="1">
    <citation type="submission" date="2022-06" db="EMBL/GenBank/DDBJ databases">
        <title>Isolation and Genomics of Futiania mangrovii gen. nov., sp. nov., a Rare and Metabolically-versatile member in the Class Alphaproteobacteria.</title>
        <authorList>
            <person name="Liu L."/>
            <person name="Huang W.-C."/>
            <person name="Pan J."/>
            <person name="Li J."/>
            <person name="Huang Y."/>
            <person name="Du H."/>
            <person name="Liu Y."/>
            <person name="Li M."/>
        </authorList>
    </citation>
    <scope>NUCLEOTIDE SEQUENCE</scope>
    <source>
        <strain evidence="16">FT118</strain>
    </source>
</reference>
<dbReference type="Gene3D" id="3.40.50.2300">
    <property type="match status" value="1"/>
</dbReference>
<dbReference type="Pfam" id="PF02518">
    <property type="entry name" value="HATPase_c"/>
    <property type="match status" value="1"/>
</dbReference>
<keyword evidence="11" id="KW-0812">Transmembrane</keyword>
<dbReference type="GO" id="GO:0006355">
    <property type="term" value="P:regulation of DNA-templated transcription"/>
    <property type="evidence" value="ECO:0007669"/>
    <property type="project" value="InterPro"/>
</dbReference>
<feature type="domain" description="PAC" evidence="15">
    <location>
        <begin position="158"/>
        <end position="209"/>
    </location>
</feature>
<proteinExistence type="predicted"/>
<dbReference type="InterPro" id="IPR013655">
    <property type="entry name" value="PAS_fold_3"/>
</dbReference>
<keyword evidence="3 9" id="KW-0597">Phosphoprotein</keyword>
<evidence type="ECO:0000313" key="17">
    <source>
        <dbReference type="Proteomes" id="UP001055804"/>
    </source>
</evidence>
<evidence type="ECO:0000256" key="7">
    <source>
        <dbReference type="ARBA" id="ARBA00022840"/>
    </source>
</evidence>
<dbReference type="EC" id="2.7.13.3" evidence="2"/>
<evidence type="ECO:0000256" key="4">
    <source>
        <dbReference type="ARBA" id="ARBA00022679"/>
    </source>
</evidence>
<keyword evidence="17" id="KW-1185">Reference proteome</keyword>
<dbReference type="GO" id="GO:0000155">
    <property type="term" value="F:phosphorelay sensor kinase activity"/>
    <property type="evidence" value="ECO:0007669"/>
    <property type="project" value="InterPro"/>
</dbReference>
<dbReference type="Proteomes" id="UP001055804">
    <property type="component" value="Unassembled WGS sequence"/>
</dbReference>
<dbReference type="InterPro" id="IPR001610">
    <property type="entry name" value="PAC"/>
</dbReference>
<comment type="catalytic activity">
    <reaction evidence="1">
        <text>ATP + protein L-histidine = ADP + protein N-phospho-L-histidine.</text>
        <dbReference type="EC" id="2.7.13.3"/>
    </reaction>
</comment>
<keyword evidence="4" id="KW-0808">Transferase</keyword>
<dbReference type="InterPro" id="IPR000014">
    <property type="entry name" value="PAS"/>
</dbReference>
<evidence type="ECO:0000256" key="11">
    <source>
        <dbReference type="SAM" id="Phobius"/>
    </source>
</evidence>
<evidence type="ECO:0000259" key="15">
    <source>
        <dbReference type="PROSITE" id="PS50113"/>
    </source>
</evidence>
<dbReference type="Pfam" id="PF00512">
    <property type="entry name" value="HisKA"/>
    <property type="match status" value="1"/>
</dbReference>
<dbReference type="PANTHER" id="PTHR43065">
    <property type="entry name" value="SENSOR HISTIDINE KINASE"/>
    <property type="match status" value="1"/>
</dbReference>
<name>A0A9J6PG11_9PROT</name>
<evidence type="ECO:0000259" key="13">
    <source>
        <dbReference type="PROSITE" id="PS50110"/>
    </source>
</evidence>
<dbReference type="InterPro" id="IPR004358">
    <property type="entry name" value="Sig_transdc_His_kin-like_C"/>
</dbReference>
<dbReference type="GO" id="GO:0005524">
    <property type="term" value="F:ATP binding"/>
    <property type="evidence" value="ECO:0007669"/>
    <property type="project" value="UniProtKB-KW"/>
</dbReference>
<evidence type="ECO:0000256" key="9">
    <source>
        <dbReference type="PROSITE-ProRule" id="PRU00169"/>
    </source>
</evidence>
<dbReference type="SMART" id="SM00388">
    <property type="entry name" value="HisKA"/>
    <property type="match status" value="1"/>
</dbReference>
<dbReference type="Gene3D" id="3.30.565.10">
    <property type="entry name" value="Histidine kinase-like ATPase, C-terminal domain"/>
    <property type="match status" value="1"/>
</dbReference>
<protein>
    <recommendedName>
        <fullName evidence="2">histidine kinase</fullName>
        <ecNumber evidence="2">2.7.13.3</ecNumber>
    </recommendedName>
</protein>
<dbReference type="Pfam" id="PF00989">
    <property type="entry name" value="PAS"/>
    <property type="match status" value="1"/>
</dbReference>
<evidence type="ECO:0000259" key="12">
    <source>
        <dbReference type="PROSITE" id="PS50109"/>
    </source>
</evidence>
<dbReference type="InterPro" id="IPR000700">
    <property type="entry name" value="PAS-assoc_C"/>
</dbReference>
<feature type="domain" description="Response regulatory" evidence="13">
    <location>
        <begin position="585"/>
        <end position="697"/>
    </location>
</feature>
<dbReference type="CDD" id="cd00130">
    <property type="entry name" value="PAS"/>
    <property type="match status" value="2"/>
</dbReference>
<keyword evidence="11" id="KW-0472">Membrane</keyword>
<dbReference type="SMART" id="SM00387">
    <property type="entry name" value="HATPase_c"/>
    <property type="match status" value="1"/>
</dbReference>
<keyword evidence="8" id="KW-0902">Two-component regulatory system</keyword>
<keyword evidence="11" id="KW-1133">Transmembrane helix</keyword>
<evidence type="ECO:0000256" key="6">
    <source>
        <dbReference type="ARBA" id="ARBA00022777"/>
    </source>
</evidence>
<dbReference type="InterPro" id="IPR003661">
    <property type="entry name" value="HisK_dim/P_dom"/>
</dbReference>
<dbReference type="SUPFAM" id="SSF55785">
    <property type="entry name" value="PYP-like sensor domain (PAS domain)"/>
    <property type="match status" value="2"/>
</dbReference>
<dbReference type="Pfam" id="PF08447">
    <property type="entry name" value="PAS_3"/>
    <property type="match status" value="1"/>
</dbReference>
<evidence type="ECO:0000259" key="14">
    <source>
        <dbReference type="PROSITE" id="PS50112"/>
    </source>
</evidence>
<comment type="caution">
    <text evidence="16">The sequence shown here is derived from an EMBL/GenBank/DDBJ whole genome shotgun (WGS) entry which is preliminary data.</text>
</comment>
<keyword evidence="7" id="KW-0067">ATP-binding</keyword>
<dbReference type="PANTHER" id="PTHR43065:SF42">
    <property type="entry name" value="TWO-COMPONENT SENSOR PPRA"/>
    <property type="match status" value="1"/>
</dbReference>
<dbReference type="SUPFAM" id="SSF52172">
    <property type="entry name" value="CheY-like"/>
    <property type="match status" value="1"/>
</dbReference>
<dbReference type="InterPro" id="IPR036890">
    <property type="entry name" value="HATPase_C_sf"/>
</dbReference>
<dbReference type="Gene3D" id="3.30.450.20">
    <property type="entry name" value="PAS domain"/>
    <property type="match status" value="2"/>
</dbReference>
<evidence type="ECO:0000256" key="5">
    <source>
        <dbReference type="ARBA" id="ARBA00022741"/>
    </source>
</evidence>
<evidence type="ECO:0000256" key="1">
    <source>
        <dbReference type="ARBA" id="ARBA00000085"/>
    </source>
</evidence>
<feature type="transmembrane region" description="Helical" evidence="11">
    <location>
        <begin position="20"/>
        <end position="41"/>
    </location>
</feature>
<dbReference type="CDD" id="cd00082">
    <property type="entry name" value="HisKA"/>
    <property type="match status" value="1"/>
</dbReference>
<dbReference type="SMART" id="SM00086">
    <property type="entry name" value="PAC"/>
    <property type="match status" value="2"/>
</dbReference>
<gene>
    <name evidence="16" type="ORF">NJQ99_03930</name>
</gene>
<feature type="domain" description="Histidine kinase" evidence="12">
    <location>
        <begin position="349"/>
        <end position="562"/>
    </location>
</feature>
<dbReference type="InterPro" id="IPR001789">
    <property type="entry name" value="Sig_transdc_resp-reg_receiver"/>
</dbReference>
<dbReference type="SUPFAM" id="SSF47384">
    <property type="entry name" value="Homodimeric domain of signal transducing histidine kinase"/>
    <property type="match status" value="1"/>
</dbReference>
<feature type="region of interest" description="Disordered" evidence="10">
    <location>
        <begin position="559"/>
        <end position="583"/>
    </location>
</feature>
<keyword evidence="6" id="KW-0418">Kinase</keyword>
<dbReference type="InterPro" id="IPR036097">
    <property type="entry name" value="HisK_dim/P_sf"/>
</dbReference>
<dbReference type="SMART" id="SM00448">
    <property type="entry name" value="REC"/>
    <property type="match status" value="1"/>
</dbReference>
<evidence type="ECO:0000256" key="2">
    <source>
        <dbReference type="ARBA" id="ARBA00012438"/>
    </source>
</evidence>
<evidence type="ECO:0000256" key="3">
    <source>
        <dbReference type="ARBA" id="ARBA00022553"/>
    </source>
</evidence>
<dbReference type="SUPFAM" id="SSF55874">
    <property type="entry name" value="ATPase domain of HSP90 chaperone/DNA topoisomerase II/histidine kinase"/>
    <property type="match status" value="1"/>
</dbReference>
<dbReference type="InterPro" id="IPR005467">
    <property type="entry name" value="His_kinase_dom"/>
</dbReference>
<dbReference type="AlphaFoldDB" id="A0A9J6PG11"/>
<dbReference type="EMBL" id="JAMZFT010000001">
    <property type="protein sequence ID" value="MCP1335551.1"/>
    <property type="molecule type" value="Genomic_DNA"/>
</dbReference>
<dbReference type="PROSITE" id="PS50110">
    <property type="entry name" value="RESPONSE_REGULATORY"/>
    <property type="match status" value="1"/>
</dbReference>
<accession>A0A9J6PG11</accession>
<dbReference type="InterPro" id="IPR035965">
    <property type="entry name" value="PAS-like_dom_sf"/>
</dbReference>
<dbReference type="InterPro" id="IPR011006">
    <property type="entry name" value="CheY-like_superfamily"/>
</dbReference>